<evidence type="ECO:0000256" key="3">
    <source>
        <dbReference type="ARBA" id="ARBA00022692"/>
    </source>
</evidence>
<name>A0A9D1HFR9_9FIRM</name>
<feature type="transmembrane region" description="Helical" evidence="6">
    <location>
        <begin position="204"/>
        <end position="227"/>
    </location>
</feature>
<reference evidence="8" key="1">
    <citation type="submission" date="2020-10" db="EMBL/GenBank/DDBJ databases">
        <authorList>
            <person name="Gilroy R."/>
        </authorList>
    </citation>
    <scope>NUCLEOTIDE SEQUENCE</scope>
    <source>
        <strain evidence="8">CHK187-14744</strain>
    </source>
</reference>
<dbReference type="InterPro" id="IPR013525">
    <property type="entry name" value="ABC2_TM"/>
</dbReference>
<keyword evidence="4 6" id="KW-1133">Transmembrane helix</keyword>
<feature type="transmembrane region" description="Helical" evidence="6">
    <location>
        <begin position="12"/>
        <end position="35"/>
    </location>
</feature>
<evidence type="ECO:0000313" key="9">
    <source>
        <dbReference type="Proteomes" id="UP000824164"/>
    </source>
</evidence>
<proteinExistence type="predicted"/>
<dbReference type="GO" id="GO:0005886">
    <property type="term" value="C:plasma membrane"/>
    <property type="evidence" value="ECO:0007669"/>
    <property type="project" value="UniProtKB-SubCell"/>
</dbReference>
<feature type="transmembrane region" description="Helical" evidence="6">
    <location>
        <begin position="90"/>
        <end position="114"/>
    </location>
</feature>
<evidence type="ECO:0000256" key="1">
    <source>
        <dbReference type="ARBA" id="ARBA00004651"/>
    </source>
</evidence>
<evidence type="ECO:0000313" key="8">
    <source>
        <dbReference type="EMBL" id="HIU02094.1"/>
    </source>
</evidence>
<evidence type="ECO:0000256" key="4">
    <source>
        <dbReference type="ARBA" id="ARBA00022989"/>
    </source>
</evidence>
<evidence type="ECO:0000259" key="7">
    <source>
        <dbReference type="Pfam" id="PF12698"/>
    </source>
</evidence>
<dbReference type="PANTHER" id="PTHR30294:SF29">
    <property type="entry name" value="MULTIDRUG ABC TRANSPORTER PERMEASE YBHS-RELATED"/>
    <property type="match status" value="1"/>
</dbReference>
<reference evidence="8" key="2">
    <citation type="journal article" date="2021" name="PeerJ">
        <title>Extensive microbial diversity within the chicken gut microbiome revealed by metagenomics and culture.</title>
        <authorList>
            <person name="Gilroy R."/>
            <person name="Ravi A."/>
            <person name="Getino M."/>
            <person name="Pursley I."/>
            <person name="Horton D.L."/>
            <person name="Alikhan N.F."/>
            <person name="Baker D."/>
            <person name="Gharbi K."/>
            <person name="Hall N."/>
            <person name="Watson M."/>
            <person name="Adriaenssens E.M."/>
            <person name="Foster-Nyarko E."/>
            <person name="Jarju S."/>
            <person name="Secka A."/>
            <person name="Antonio M."/>
            <person name="Oren A."/>
            <person name="Chaudhuri R.R."/>
            <person name="La Ragione R."/>
            <person name="Hildebrand F."/>
            <person name="Pallen M.J."/>
        </authorList>
    </citation>
    <scope>NUCLEOTIDE SEQUENCE</scope>
    <source>
        <strain evidence="8">CHK187-14744</strain>
    </source>
</reference>
<accession>A0A9D1HFR9</accession>
<feature type="domain" description="ABC-2 type transporter transmembrane" evidence="7">
    <location>
        <begin position="43"/>
        <end position="224"/>
    </location>
</feature>
<evidence type="ECO:0000256" key="6">
    <source>
        <dbReference type="SAM" id="Phobius"/>
    </source>
</evidence>
<dbReference type="EMBL" id="DVLT01000016">
    <property type="protein sequence ID" value="HIU02094.1"/>
    <property type="molecule type" value="Genomic_DNA"/>
</dbReference>
<keyword evidence="2" id="KW-1003">Cell membrane</keyword>
<dbReference type="Proteomes" id="UP000824164">
    <property type="component" value="Unassembled WGS sequence"/>
</dbReference>
<comment type="subcellular location">
    <subcellularLocation>
        <location evidence="1">Cell membrane</location>
        <topology evidence="1">Multi-pass membrane protein</topology>
    </subcellularLocation>
</comment>
<protein>
    <submittedName>
        <fullName evidence="8">ABC transporter permease</fullName>
    </submittedName>
</protein>
<evidence type="ECO:0000256" key="2">
    <source>
        <dbReference type="ARBA" id="ARBA00022475"/>
    </source>
</evidence>
<sequence>MRAIFVRDFKSFFHSMMGYVFAAFFLVVVGFYMTAYNLIYATSQFEYTLNATTFIFFILIPVLTMRAFAEERKAKTDQMLLTAPVTVTQVVLGKFLALVVAFMIPMVVVAFYPLLLTQFGDVSLKVAYGCFLAYILMGIAFLALGMFISSLTESPIAAAFISFGVMLVMFLMPSIASLIPDGTIGDVLRSILSWFEITNGFDSFASGIFDVTAIVYYLSWIVLFNVLTVQSIQKRRWC</sequence>
<feature type="transmembrane region" description="Helical" evidence="6">
    <location>
        <begin position="126"/>
        <end position="149"/>
    </location>
</feature>
<keyword evidence="3 6" id="KW-0812">Transmembrane</keyword>
<organism evidence="8 9">
    <name type="scientific">Candidatus Onthocola gallistercoris</name>
    <dbReference type="NCBI Taxonomy" id="2840876"/>
    <lineage>
        <taxon>Bacteria</taxon>
        <taxon>Bacillati</taxon>
        <taxon>Bacillota</taxon>
        <taxon>Bacilli</taxon>
        <taxon>Candidatus Onthocola</taxon>
    </lineage>
</organism>
<dbReference type="InterPro" id="IPR051449">
    <property type="entry name" value="ABC-2_transporter_component"/>
</dbReference>
<gene>
    <name evidence="8" type="ORF">IAB63_02440</name>
</gene>
<comment type="caution">
    <text evidence="8">The sequence shown here is derived from an EMBL/GenBank/DDBJ whole genome shotgun (WGS) entry which is preliminary data.</text>
</comment>
<dbReference type="Pfam" id="PF12698">
    <property type="entry name" value="ABC2_membrane_3"/>
    <property type="match status" value="1"/>
</dbReference>
<keyword evidence="5 6" id="KW-0472">Membrane</keyword>
<dbReference type="AlphaFoldDB" id="A0A9D1HFR9"/>
<feature type="transmembrane region" description="Helical" evidence="6">
    <location>
        <begin position="156"/>
        <end position="179"/>
    </location>
</feature>
<feature type="transmembrane region" description="Helical" evidence="6">
    <location>
        <begin position="47"/>
        <end position="69"/>
    </location>
</feature>
<dbReference type="PANTHER" id="PTHR30294">
    <property type="entry name" value="MEMBRANE COMPONENT OF ABC TRANSPORTER YHHJ-RELATED"/>
    <property type="match status" value="1"/>
</dbReference>
<evidence type="ECO:0000256" key="5">
    <source>
        <dbReference type="ARBA" id="ARBA00023136"/>
    </source>
</evidence>
<dbReference type="GO" id="GO:0140359">
    <property type="term" value="F:ABC-type transporter activity"/>
    <property type="evidence" value="ECO:0007669"/>
    <property type="project" value="InterPro"/>
</dbReference>